<comment type="function">
    <text evidence="1">Aids in the defense against invading fungal pathogens by degrading their cell wall chitosan.</text>
</comment>
<dbReference type="GO" id="GO:0005576">
    <property type="term" value="C:extracellular region"/>
    <property type="evidence" value="ECO:0007669"/>
    <property type="project" value="UniProtKB-SubCell"/>
</dbReference>
<comment type="similarity">
    <text evidence="1">Belongs to the glycosyl hydrolase 46 family.</text>
</comment>
<dbReference type="PROSITE" id="PS60000">
    <property type="entry name" value="CHITOSANASE_46_80"/>
    <property type="match status" value="1"/>
</dbReference>
<feature type="active site" description="Nucleophile" evidence="2">
    <location>
        <position position="74"/>
    </location>
</feature>
<gene>
    <name evidence="4" type="ORF">K8V00_04420</name>
</gene>
<name>A0A921K0S2_9LACO</name>
<dbReference type="AlphaFoldDB" id="A0A921K0S2"/>
<dbReference type="InterPro" id="IPR023346">
    <property type="entry name" value="Lysozyme-like_dom_sf"/>
</dbReference>
<dbReference type="PIRSF" id="PIRSF036551">
    <property type="entry name" value="Chitosanase"/>
    <property type="match status" value="1"/>
</dbReference>
<keyword evidence="1" id="KW-0326">Glycosidase</keyword>
<evidence type="ECO:0000256" key="1">
    <source>
        <dbReference type="PIRNR" id="PIRNR036551"/>
    </source>
</evidence>
<evidence type="ECO:0000256" key="3">
    <source>
        <dbReference type="SAM" id="SignalP"/>
    </source>
</evidence>
<dbReference type="GO" id="GO:0005975">
    <property type="term" value="P:carbohydrate metabolic process"/>
    <property type="evidence" value="ECO:0007669"/>
    <property type="project" value="UniProtKB-UniRule"/>
</dbReference>
<comment type="caution">
    <text evidence="4">The sequence shown here is derived from an EMBL/GenBank/DDBJ whole genome shotgun (WGS) entry which is preliminary data.</text>
</comment>
<sequence>MKKKVIYCLLSLLTIILYGCSQESKSSQKNEKKEPSVSLTDKDKKETAMELVSSAENSSLNWKKQYSYIEDIKDGRGYTAGIIGFCSGTGDMLEVVKNYTQEQPDNKLAKFLPALKKVNGSDSHEGLGVEYEQAWKEASKDPVFQKAQNKIRDRDYFKPAVKRAKKDGLSVLGQFIYYDAIVMHGPGDGSVPADQSFFGIRKTAMAAYKTPAQGGNEKKYLTVFLDKRDKVMHMEDAHDDLSRTQAQRKFLKEKNYDLNKPLKFKMYGDPFEIK</sequence>
<evidence type="ECO:0000256" key="2">
    <source>
        <dbReference type="PIRSR" id="PIRSR036551-1"/>
    </source>
</evidence>
<dbReference type="SUPFAM" id="SSF53955">
    <property type="entry name" value="Lysozyme-like"/>
    <property type="match status" value="1"/>
</dbReference>
<dbReference type="GO" id="GO:0016977">
    <property type="term" value="F:chitosanase activity"/>
    <property type="evidence" value="ECO:0007669"/>
    <property type="project" value="UniProtKB-UniRule"/>
</dbReference>
<proteinExistence type="inferred from homology"/>
<dbReference type="Proteomes" id="UP000707535">
    <property type="component" value="Unassembled WGS sequence"/>
</dbReference>
<protein>
    <recommendedName>
        <fullName evidence="1">Chitosanase</fullName>
        <ecNumber evidence="1">3.2.1.132</ecNumber>
    </recommendedName>
</protein>
<dbReference type="CDD" id="cd00978">
    <property type="entry name" value="chitosanase_GH46"/>
    <property type="match status" value="1"/>
</dbReference>
<dbReference type="Gene3D" id="1.20.141.10">
    <property type="entry name" value="Chitosanase, subunit A, domain 1"/>
    <property type="match status" value="1"/>
</dbReference>
<dbReference type="InterPro" id="IPR023099">
    <property type="entry name" value="Glyco_hydro_46_N"/>
</dbReference>
<evidence type="ECO:0000313" key="4">
    <source>
        <dbReference type="EMBL" id="HJE96846.1"/>
    </source>
</evidence>
<organism evidence="4 5">
    <name type="scientific">Ligilactobacillus acidipiscis</name>
    <dbReference type="NCBI Taxonomy" id="89059"/>
    <lineage>
        <taxon>Bacteria</taxon>
        <taxon>Bacillati</taxon>
        <taxon>Bacillota</taxon>
        <taxon>Bacilli</taxon>
        <taxon>Lactobacillales</taxon>
        <taxon>Lactobacillaceae</taxon>
        <taxon>Ligilactobacillus</taxon>
    </lineage>
</organism>
<reference evidence="4" key="1">
    <citation type="journal article" date="2021" name="PeerJ">
        <title>Extensive microbial diversity within the chicken gut microbiome revealed by metagenomics and culture.</title>
        <authorList>
            <person name="Gilroy R."/>
            <person name="Ravi A."/>
            <person name="Getino M."/>
            <person name="Pursley I."/>
            <person name="Horton D.L."/>
            <person name="Alikhan N.F."/>
            <person name="Baker D."/>
            <person name="Gharbi K."/>
            <person name="Hall N."/>
            <person name="Watson M."/>
            <person name="Adriaenssens E.M."/>
            <person name="Foster-Nyarko E."/>
            <person name="Jarju S."/>
            <person name="Secka A."/>
            <person name="Antonio M."/>
            <person name="Oren A."/>
            <person name="Chaudhuri R.R."/>
            <person name="La Ragione R."/>
            <person name="Hildebrand F."/>
            <person name="Pallen M.J."/>
        </authorList>
    </citation>
    <scope>NUCLEOTIDE SEQUENCE</scope>
    <source>
        <strain evidence="4">CHK174-6876</strain>
    </source>
</reference>
<keyword evidence="3" id="KW-0732">Signal</keyword>
<keyword evidence="1" id="KW-0378">Hydrolase</keyword>
<comment type="subcellular location">
    <subcellularLocation>
        <location evidence="1">Secreted</location>
    </subcellularLocation>
</comment>
<feature type="active site" description="Proton donor" evidence="2">
    <location>
        <position position="56"/>
    </location>
</feature>
<dbReference type="PROSITE" id="PS51257">
    <property type="entry name" value="PROKAR_LIPOPROTEIN"/>
    <property type="match status" value="1"/>
</dbReference>
<dbReference type="Gene3D" id="3.30.386.10">
    <property type="entry name" value="Chitosanase, subunit A, domain 2"/>
    <property type="match status" value="1"/>
</dbReference>
<keyword evidence="1" id="KW-0964">Secreted</keyword>
<dbReference type="Pfam" id="PF01374">
    <property type="entry name" value="Glyco_hydro_46"/>
    <property type="match status" value="1"/>
</dbReference>
<evidence type="ECO:0000313" key="5">
    <source>
        <dbReference type="Proteomes" id="UP000707535"/>
    </source>
</evidence>
<feature type="chain" id="PRO_5038580779" description="Chitosanase" evidence="3">
    <location>
        <begin position="20"/>
        <end position="274"/>
    </location>
</feature>
<dbReference type="InterPro" id="IPR000400">
    <property type="entry name" value="Glyco_hydro_46"/>
</dbReference>
<accession>A0A921K0S2</accession>
<feature type="signal peptide" evidence="3">
    <location>
        <begin position="1"/>
        <end position="19"/>
    </location>
</feature>
<reference evidence="4" key="2">
    <citation type="submission" date="2021-09" db="EMBL/GenBank/DDBJ databases">
        <authorList>
            <person name="Gilroy R."/>
        </authorList>
    </citation>
    <scope>NUCLEOTIDE SEQUENCE</scope>
    <source>
        <strain evidence="4">CHK174-6876</strain>
    </source>
</reference>
<dbReference type="EC" id="3.2.1.132" evidence="1"/>
<dbReference type="EMBL" id="DYXG01000037">
    <property type="protein sequence ID" value="HJE96846.1"/>
    <property type="molecule type" value="Genomic_DNA"/>
</dbReference>
<comment type="catalytic activity">
    <reaction evidence="1">
        <text>Endohydrolysis of beta-(1-&gt;4)-linkages between D-glucosamine residues in a partly acetylated chitosan.</text>
        <dbReference type="EC" id="3.2.1.132"/>
    </reaction>
</comment>